<keyword evidence="2" id="KW-0175">Coiled coil</keyword>
<organism evidence="5 6">
    <name type="scientific">Pseudocohnilembus persalinus</name>
    <name type="common">Ciliate</name>
    <dbReference type="NCBI Taxonomy" id="266149"/>
    <lineage>
        <taxon>Eukaryota</taxon>
        <taxon>Sar</taxon>
        <taxon>Alveolata</taxon>
        <taxon>Ciliophora</taxon>
        <taxon>Intramacronucleata</taxon>
        <taxon>Oligohymenophorea</taxon>
        <taxon>Scuticociliatia</taxon>
        <taxon>Philasterida</taxon>
        <taxon>Pseudocohnilembidae</taxon>
        <taxon>Pseudocohnilembus</taxon>
    </lineage>
</organism>
<evidence type="ECO:0000259" key="4">
    <source>
        <dbReference type="PROSITE" id="PS50222"/>
    </source>
</evidence>
<dbReference type="OrthoDB" id="26525at2759"/>
<gene>
    <name evidence="5" type="ORF">PPERSA_06787</name>
</gene>
<name>A0A0V0QSI7_PSEPJ</name>
<feature type="compositionally biased region" description="Polar residues" evidence="3">
    <location>
        <begin position="626"/>
        <end position="637"/>
    </location>
</feature>
<feature type="region of interest" description="Disordered" evidence="3">
    <location>
        <begin position="479"/>
        <end position="525"/>
    </location>
</feature>
<feature type="domain" description="EF-hand" evidence="4">
    <location>
        <begin position="1121"/>
        <end position="1156"/>
    </location>
</feature>
<dbReference type="PROSITE" id="PS00018">
    <property type="entry name" value="EF_HAND_1"/>
    <property type="match status" value="1"/>
</dbReference>
<feature type="compositionally biased region" description="Low complexity" evidence="3">
    <location>
        <begin position="513"/>
        <end position="524"/>
    </location>
</feature>
<evidence type="ECO:0000256" key="3">
    <source>
        <dbReference type="SAM" id="MobiDB-lite"/>
    </source>
</evidence>
<protein>
    <recommendedName>
        <fullName evidence="4">EF-hand domain-containing protein</fullName>
    </recommendedName>
</protein>
<reference evidence="5 6" key="1">
    <citation type="journal article" date="2015" name="Sci. Rep.">
        <title>Genome of the facultative scuticociliatosis pathogen Pseudocohnilembus persalinus provides insight into its virulence through horizontal gene transfer.</title>
        <authorList>
            <person name="Xiong J."/>
            <person name="Wang G."/>
            <person name="Cheng J."/>
            <person name="Tian M."/>
            <person name="Pan X."/>
            <person name="Warren A."/>
            <person name="Jiang C."/>
            <person name="Yuan D."/>
            <person name="Miao W."/>
        </authorList>
    </citation>
    <scope>NUCLEOTIDE SEQUENCE [LARGE SCALE GENOMIC DNA]</scope>
    <source>
        <strain evidence="5">36N120E</strain>
    </source>
</reference>
<keyword evidence="1" id="KW-0106">Calcium</keyword>
<proteinExistence type="predicted"/>
<sequence length="1893" mass="222863">MENIQDLDKYNENNEISYEFKLNILLKSVLHQNNNIQHIEQYQKQSDISTLNYKFGLNDESILIIHHFFSVKVNIEKDTNFLQQNKQQDYCYFIKKGKVYLTIQNDDQQYKHDKNLNTSFDNRCEEQNNIKCKEYFPFDIVNLDYILQKNKSPQYLDYENKVDAKTLQNSSFYITNDQNIEKMCKIFYRVGQIFSQLAVKNNINLQESDAEKSSIKSLNSLKSLQSFRSYGSQFKFGSNKCISPFSKLNKKQSSNDYNMTQVSNQMKNSQERDHFDSSSSYCSVYSFKDSDEIQEDSIDCENVIDNKKKKGFVGQFRESQMIEQKSSFMKNFQSENCEKAERNSKSQQSQFKRQEKKKVTRYLTKLKKQIQEEEDKKNFVSGGQQLEELKKIQEGSNSNQYTAKNKIMNSYLNFWCDSEKDKKRLNNKFVGLLHNNDHELKKKLKKHYSVNLYQKDLNFKNKKSQYVQIQFGKNGLQKEQEQQVEQQEQNIFSESSNSCDSEEEITPEQKKLQCQSNQNSNTQNKYFSNQARNDFSQSFSTFGKLKYSKDQQVSSVHFDNKNQQSKGSKNNFFDFTQKQIKMVQSKIFAKESKNCEQMIKINKQRNVSQKNQKTNSQQKIDDFKSLPNSSQNIQLEESSNKNSKNKNRKSIFKNHRESLLNELKSQHQYIDVQNVLFKKEIEKNKRNINIEDLKPKKKDNIYYQYQDKSVQIIKLQQQFDKIQNKSQKFDKWSNIDPLQQSQNKKIKSELKLKIYDDEESHQHQSQQKQNAQNRKNFSIKQKNSVENNIPPDIQKRTTILNFNDQFQQQNIKQDNKNLNIRCGREKQPFLTPQRSPNSKFFASPIKFHISNRQSPQSKNILQAHRIQTKSNDKFIKQSQNLQLNENLNYYDKKPSTPQQKLEQKQIINKQSSQMFTPLIVRKKAQSDSNQNIDYINNILSLGLQQSEVVKQNENIQKQVWEEFGSYISRNLKGGRAVKVINFGVFTFCYPEVTLSGVTASEIHDKKERQPIFLINKEFIKGQQIKQGICTNQGIRPASFFGLTGQIQTQQINYYEIACQVNTSKEVVKYSLQKDYKLNSSDFISWLYKQEQDLKQSENNENRRINNAKFARYIHKYITQDLSPSYLEQLVVAIDIDQDGYIDKYDIDAFITKYIVLNSKQEDVQPQEAFKLVDMDFDGIISKRDLLQFLKNVINVPETQLSEVNINRLYKLLDKFKRQKILQGDFIELIFESSSKQIQSINSNNNTQIFNSPMEISSKNQSTLYTSKLIENQKGKIPLPISINNLTQAKSVTSQSLSAVFNTDITKNQNKFSQKQLTNLDWKSNAIKQIGFYLVRNYGDNIQQSFETITNMGQKLLFSIFKEWLQQNKVLQGLELTNNLLQQLFSELDAHKKGYLSKQDWINVFGNINKNDLTYQEIKDVLNQHFSSPYDAFKNLLFYGQKNLQQKQNKENIQQTKIQDKLLYFDAFYNSVSLQIPNRFNKEELLNYWKFLTVQNDGTKLQGSLTYKQFLQVFYKHYSISDSTIFSQRQLENKGPQINSSGILTLENNTQSAKKYHVTNYLNKIKYNNSQSDTVDVIEKLKRLLRSSDTPNLVKHFEKFDSQKCGKLTNLDFRLALRELHLSLSQTDLDQCLIIAKTEKGGFVDYYDFIKKITPGDLQALIIKRAKAYLEKIREGIYLYMFSPKDAFRQYNTSQSGLMTISEFQNFLNKLSQISSQSITPYSLMRDVFEFIDIRNDGVIDLHEWMESFRKLDSQTQQQRLDQQMGKIQEENQVLNKDLQLTQGFDIKLFDWECTKYYDQALKIIGKNRKPLLKEFQKKEQKTQQKITFSEAKTILQNLLSQYMQLSEKNYNSLIKFAEKNGSIEYQFMFDVYKNRLQQIYNQPQNNKINQIIA</sequence>
<accession>A0A0V0QSI7</accession>
<evidence type="ECO:0000256" key="1">
    <source>
        <dbReference type="ARBA" id="ARBA00022837"/>
    </source>
</evidence>
<dbReference type="InParanoid" id="A0A0V0QSI7"/>
<feature type="domain" description="EF-hand" evidence="4">
    <location>
        <begin position="1719"/>
        <end position="1754"/>
    </location>
</feature>
<dbReference type="PROSITE" id="PS50222">
    <property type="entry name" value="EF_HAND_2"/>
    <property type="match status" value="4"/>
</dbReference>
<evidence type="ECO:0000256" key="2">
    <source>
        <dbReference type="SAM" id="Coils"/>
    </source>
</evidence>
<keyword evidence="6" id="KW-1185">Reference proteome</keyword>
<evidence type="ECO:0000313" key="5">
    <source>
        <dbReference type="EMBL" id="KRX05153.1"/>
    </source>
</evidence>
<dbReference type="Pfam" id="PF13202">
    <property type="entry name" value="EF-hand_5"/>
    <property type="match status" value="2"/>
</dbReference>
<dbReference type="InterPro" id="IPR018247">
    <property type="entry name" value="EF_Hand_1_Ca_BS"/>
</dbReference>
<evidence type="ECO:0000313" key="6">
    <source>
        <dbReference type="Proteomes" id="UP000054937"/>
    </source>
</evidence>
<dbReference type="SUPFAM" id="SSF47473">
    <property type="entry name" value="EF-hand"/>
    <property type="match status" value="2"/>
</dbReference>
<dbReference type="Pfam" id="PF14908">
    <property type="entry name" value="HU-CCDC81_euk_1"/>
    <property type="match status" value="1"/>
</dbReference>
<dbReference type="InterPro" id="IPR011992">
    <property type="entry name" value="EF-hand-dom_pair"/>
</dbReference>
<dbReference type="Gene3D" id="1.10.238.10">
    <property type="entry name" value="EF-hand"/>
    <property type="match status" value="3"/>
</dbReference>
<dbReference type="InterPro" id="IPR002048">
    <property type="entry name" value="EF_hand_dom"/>
</dbReference>
<dbReference type="GO" id="GO:0005509">
    <property type="term" value="F:calcium ion binding"/>
    <property type="evidence" value="ECO:0007669"/>
    <property type="project" value="InterPro"/>
</dbReference>
<dbReference type="SMART" id="SM00054">
    <property type="entry name" value="EFh"/>
    <property type="match status" value="5"/>
</dbReference>
<dbReference type="EMBL" id="LDAU01000110">
    <property type="protein sequence ID" value="KRX05153.1"/>
    <property type="molecule type" value="Genomic_DNA"/>
</dbReference>
<feature type="compositionally biased region" description="Low complexity" evidence="3">
    <location>
        <begin position="608"/>
        <end position="618"/>
    </location>
</feature>
<feature type="region of interest" description="Disordered" evidence="3">
    <location>
        <begin position="601"/>
        <end position="648"/>
    </location>
</feature>
<feature type="domain" description="EF-hand" evidence="4">
    <location>
        <begin position="1375"/>
        <end position="1410"/>
    </location>
</feature>
<feature type="compositionally biased region" description="Low complexity" evidence="3">
    <location>
        <begin position="483"/>
        <end position="499"/>
    </location>
</feature>
<feature type="domain" description="EF-hand" evidence="4">
    <location>
        <begin position="1160"/>
        <end position="1195"/>
    </location>
</feature>
<comment type="caution">
    <text evidence="5">The sequence shown here is derived from an EMBL/GenBank/DDBJ whole genome shotgun (WGS) entry which is preliminary data.</text>
</comment>
<dbReference type="InterPro" id="IPR028034">
    <property type="entry name" value="HU-CCDC81"/>
</dbReference>
<feature type="coiled-coil region" evidence="2">
    <location>
        <begin position="337"/>
        <end position="376"/>
    </location>
</feature>
<dbReference type="Proteomes" id="UP000054937">
    <property type="component" value="Unassembled WGS sequence"/>
</dbReference>